<keyword evidence="5" id="KW-0150">Chloroplast</keyword>
<keyword evidence="8" id="KW-0809">Transit peptide</keyword>
<keyword evidence="9" id="KW-0793">Thylakoid</keyword>
<dbReference type="PANTHER" id="PTHR34369">
    <property type="entry name" value="PHOTOSYSTEM II 10 KDA POLYPEPTIDE, CHLOROPLASTIC"/>
    <property type="match status" value="1"/>
</dbReference>
<sequence length="501" mass="53975">MAASVMASSVSLKPCFSVERSGVRGLPSLARSPSSFKVEASGGKKIKTDKPYGINGGMSLRDGVDASGRKGKGKGVYQYVDKYGANVDGYSPIYNTDDWSPGGDVYVGGTTGLAIWAVTLAGILAGGALLVYNTSALAHCAVSVLLSKNKIVWINVVHVTKMISTRPENEAQGRWQPRILKVAAQGHTTVPAEVIGKAALGANYEANGDDGCFVNLVSDESSSEEIVSKNCSDASPRKNVVDSDDTLNVLFMGKEDLSKRDETEEYMVNSLGERDINGVVKSNINLVDDIGNSNLKSPRNSGSPPMNDISNGGADELGVKSGLSENGVVSSSDKVMEDMLAMGFNKGDMENEVGPTLELLNKEIDEFKSNKQVSWVDVVLQNTNLGNTSDSGEGIKKGKRRKKYGSMEGIQNSVLSLVEKRKRDIALKKLGNKSQVEANPEIEEKSLSDSDLKVVWFRHSRDARKSLKLGKKLGIQFIGDKEEVLKEISSLERRDLLSKEV</sequence>
<dbReference type="Pfam" id="PF04725">
    <property type="entry name" value="PsbR"/>
    <property type="match status" value="1"/>
</dbReference>
<keyword evidence="14" id="KW-1185">Reference proteome</keyword>
<organism evidence="13 14">
    <name type="scientific">Hibiscus sabdariffa</name>
    <name type="common">roselle</name>
    <dbReference type="NCBI Taxonomy" id="183260"/>
    <lineage>
        <taxon>Eukaryota</taxon>
        <taxon>Viridiplantae</taxon>
        <taxon>Streptophyta</taxon>
        <taxon>Embryophyta</taxon>
        <taxon>Tracheophyta</taxon>
        <taxon>Spermatophyta</taxon>
        <taxon>Magnoliopsida</taxon>
        <taxon>eudicotyledons</taxon>
        <taxon>Gunneridae</taxon>
        <taxon>Pentapetalae</taxon>
        <taxon>rosids</taxon>
        <taxon>malvids</taxon>
        <taxon>Malvales</taxon>
        <taxon>Malvaceae</taxon>
        <taxon>Malvoideae</taxon>
        <taxon>Hibiscus</taxon>
    </lineage>
</organism>
<dbReference type="Proteomes" id="UP001396334">
    <property type="component" value="Unassembled WGS sequence"/>
</dbReference>
<comment type="subcellular location">
    <subcellularLocation>
        <location evidence="2">Plastid</location>
        <location evidence="2">Chloroplast thylakoid membrane</location>
    </subcellularLocation>
</comment>
<evidence type="ECO:0000256" key="6">
    <source>
        <dbReference type="ARBA" id="ARBA00022531"/>
    </source>
</evidence>
<feature type="region of interest" description="Disordered" evidence="12">
    <location>
        <begin position="295"/>
        <end position="328"/>
    </location>
</feature>
<comment type="function">
    <text evidence="1">Associated with the oxygen-evolving complex of photosystem II.</text>
</comment>
<dbReference type="InterPro" id="IPR006814">
    <property type="entry name" value="PSII_PsbR"/>
</dbReference>
<keyword evidence="11" id="KW-0604">Photosystem II</keyword>
<dbReference type="PANTHER" id="PTHR34369:SF2">
    <property type="entry name" value="PHOTOSYSTEM II 10 KDA POLYPEPTIDE, CHLOROPLASTIC"/>
    <property type="match status" value="1"/>
</dbReference>
<proteinExistence type="inferred from homology"/>
<evidence type="ECO:0000256" key="9">
    <source>
        <dbReference type="ARBA" id="ARBA00023078"/>
    </source>
</evidence>
<name>A0ABR2SGQ5_9ROSI</name>
<evidence type="ECO:0000256" key="2">
    <source>
        <dbReference type="ARBA" id="ARBA00004334"/>
    </source>
</evidence>
<keyword evidence="7" id="KW-0934">Plastid</keyword>
<gene>
    <name evidence="13" type="ORF">V6N11_004562</name>
</gene>
<keyword evidence="6" id="KW-0602">Photosynthesis</keyword>
<keyword evidence="10" id="KW-0472">Membrane</keyword>
<comment type="caution">
    <text evidence="13">The sequence shown here is derived from an EMBL/GenBank/DDBJ whole genome shotgun (WGS) entry which is preliminary data.</text>
</comment>
<protein>
    <recommendedName>
        <fullName evidence="4">Photosystem II 10 kDa polypeptide, chloroplastic</fullName>
    </recommendedName>
</protein>
<feature type="compositionally biased region" description="Polar residues" evidence="12">
    <location>
        <begin position="295"/>
        <end position="310"/>
    </location>
</feature>
<evidence type="ECO:0000256" key="11">
    <source>
        <dbReference type="ARBA" id="ARBA00023276"/>
    </source>
</evidence>
<reference evidence="13 14" key="1">
    <citation type="journal article" date="2024" name="G3 (Bethesda)">
        <title>Genome assembly of Hibiscus sabdariffa L. provides insights into metabolisms of medicinal natural products.</title>
        <authorList>
            <person name="Kim T."/>
        </authorList>
    </citation>
    <scope>NUCLEOTIDE SEQUENCE [LARGE SCALE GENOMIC DNA]</scope>
    <source>
        <strain evidence="13">TK-2024</strain>
        <tissue evidence="13">Old leaves</tissue>
    </source>
</reference>
<evidence type="ECO:0000256" key="7">
    <source>
        <dbReference type="ARBA" id="ARBA00022640"/>
    </source>
</evidence>
<evidence type="ECO:0000256" key="5">
    <source>
        <dbReference type="ARBA" id="ARBA00022528"/>
    </source>
</evidence>
<evidence type="ECO:0000256" key="1">
    <source>
        <dbReference type="ARBA" id="ARBA00002966"/>
    </source>
</evidence>
<dbReference type="EMBL" id="JBBPBN010000015">
    <property type="protein sequence ID" value="KAK9024400.1"/>
    <property type="molecule type" value="Genomic_DNA"/>
</dbReference>
<evidence type="ECO:0000256" key="8">
    <source>
        <dbReference type="ARBA" id="ARBA00022946"/>
    </source>
</evidence>
<evidence type="ECO:0000313" key="14">
    <source>
        <dbReference type="Proteomes" id="UP001396334"/>
    </source>
</evidence>
<evidence type="ECO:0000256" key="3">
    <source>
        <dbReference type="ARBA" id="ARBA00006659"/>
    </source>
</evidence>
<evidence type="ECO:0000256" key="10">
    <source>
        <dbReference type="ARBA" id="ARBA00023136"/>
    </source>
</evidence>
<evidence type="ECO:0000256" key="12">
    <source>
        <dbReference type="SAM" id="MobiDB-lite"/>
    </source>
</evidence>
<evidence type="ECO:0000256" key="4">
    <source>
        <dbReference type="ARBA" id="ARBA00018725"/>
    </source>
</evidence>
<accession>A0ABR2SGQ5</accession>
<comment type="similarity">
    <text evidence="3">Belongs to the psbR family.</text>
</comment>
<evidence type="ECO:0000313" key="13">
    <source>
        <dbReference type="EMBL" id="KAK9024400.1"/>
    </source>
</evidence>